<gene>
    <name evidence="2" type="ORF">AMURIS_00853</name>
</gene>
<keyword evidence="3" id="KW-1185">Reference proteome</keyword>
<organism evidence="2 3">
    <name type="scientific">Acetatifactor muris</name>
    <dbReference type="NCBI Taxonomy" id="879566"/>
    <lineage>
        <taxon>Bacteria</taxon>
        <taxon>Bacillati</taxon>
        <taxon>Bacillota</taxon>
        <taxon>Clostridia</taxon>
        <taxon>Lachnospirales</taxon>
        <taxon>Lachnospiraceae</taxon>
        <taxon>Acetatifactor</taxon>
    </lineage>
</organism>
<dbReference type="Proteomes" id="UP000236311">
    <property type="component" value="Unassembled WGS sequence"/>
</dbReference>
<evidence type="ECO:0000313" key="3">
    <source>
        <dbReference type="Proteomes" id="UP000236311"/>
    </source>
</evidence>
<name>A0A2K4ZCG0_9FIRM</name>
<dbReference type="EMBL" id="OFSM01000004">
    <property type="protein sequence ID" value="SOY28146.1"/>
    <property type="molecule type" value="Genomic_DNA"/>
</dbReference>
<feature type="signal peptide" evidence="1">
    <location>
        <begin position="1"/>
        <end position="18"/>
    </location>
</feature>
<dbReference type="RefSeq" id="WP_103238272.1">
    <property type="nucleotide sequence ID" value="NZ_JANJZD010000004.1"/>
</dbReference>
<evidence type="ECO:0000256" key="1">
    <source>
        <dbReference type="SAM" id="SignalP"/>
    </source>
</evidence>
<sequence length="194" mass="19589">MKKLYALLVAGVMTVAMAMPVLASGSVTTPSKPAGQVPVSESYSSDAKGATDLGSTIGLGAANTSAKAIENKAVAEEVVNVTSNAQVLRDLGVSANAKLKAMIDVSYSGTIPAGGVQIPFDVSGIAKKGDLVYILHRKDSVAGKPWEVVGQAVLGDNLSVTGTFTSFSPVAFMVVDSAQAAAATGVKAPKTGEF</sequence>
<accession>A0A2K4ZCG0</accession>
<protein>
    <submittedName>
        <fullName evidence="2">Uncharacterized protein</fullName>
    </submittedName>
</protein>
<keyword evidence="1" id="KW-0732">Signal</keyword>
<evidence type="ECO:0000313" key="2">
    <source>
        <dbReference type="EMBL" id="SOY28146.1"/>
    </source>
</evidence>
<feature type="chain" id="PRO_5039697623" evidence="1">
    <location>
        <begin position="19"/>
        <end position="194"/>
    </location>
</feature>
<dbReference type="OrthoDB" id="2053454at2"/>
<dbReference type="AlphaFoldDB" id="A0A2K4ZCG0"/>
<reference evidence="2 3" key="1">
    <citation type="submission" date="2018-01" db="EMBL/GenBank/DDBJ databases">
        <authorList>
            <person name="Gaut B.S."/>
            <person name="Morton B.R."/>
            <person name="Clegg M.T."/>
            <person name="Duvall M.R."/>
        </authorList>
    </citation>
    <scope>NUCLEOTIDE SEQUENCE [LARGE SCALE GENOMIC DNA]</scope>
    <source>
        <strain evidence="2">GP69</strain>
    </source>
</reference>
<proteinExistence type="predicted"/>